<reference evidence="2 3" key="1">
    <citation type="submission" date="2017-07" db="EMBL/GenBank/DDBJ databases">
        <title>Genomes of Fischerella (Mastigocladus) sp. strains.</title>
        <authorList>
            <person name="Miller S.R."/>
        </authorList>
    </citation>
    <scope>NUCLEOTIDE SEQUENCE [LARGE SCALE GENOMIC DNA]</scope>
    <source>
        <strain evidence="2 3">CCMEE 5318</strain>
    </source>
</reference>
<sequence length="63" mass="7480">MRKYKALFNFIYSQGHKFIWITDGLGWKSTLRPREETFNHTEYILNLKMASTDLLSAIITQKL</sequence>
<dbReference type="AlphaFoldDB" id="A0A2N6L933"/>
<name>A0A2N6L933_9CYAN</name>
<proteinExistence type="predicted"/>
<dbReference type="GO" id="GO:0003677">
    <property type="term" value="F:DNA binding"/>
    <property type="evidence" value="ECO:0007669"/>
    <property type="project" value="InterPro"/>
</dbReference>
<dbReference type="InterPro" id="IPR007637">
    <property type="entry name" value="Restrct_endonuc_II_DpnII-like"/>
</dbReference>
<gene>
    <name evidence="2" type="ORF">CEN46_20280</name>
</gene>
<dbReference type="Pfam" id="PF04556">
    <property type="entry name" value="DpnII"/>
    <property type="match status" value="1"/>
</dbReference>
<dbReference type="GO" id="GO:0009036">
    <property type="term" value="F:type II site-specific deoxyribonuclease activity"/>
    <property type="evidence" value="ECO:0007669"/>
    <property type="project" value="InterPro"/>
</dbReference>
<comment type="caution">
    <text evidence="2">The sequence shown here is derived from an EMBL/GenBank/DDBJ whole genome shotgun (WGS) entry which is preliminary data.</text>
</comment>
<organism evidence="2 3">
    <name type="scientific">Fischerella thermalis CCMEE 5318</name>
    <dbReference type="NCBI Taxonomy" id="2019666"/>
    <lineage>
        <taxon>Bacteria</taxon>
        <taxon>Bacillati</taxon>
        <taxon>Cyanobacteriota</taxon>
        <taxon>Cyanophyceae</taxon>
        <taxon>Nostocales</taxon>
        <taxon>Hapalosiphonaceae</taxon>
        <taxon>Fischerella</taxon>
    </lineage>
</organism>
<dbReference type="Proteomes" id="UP000235081">
    <property type="component" value="Unassembled WGS sequence"/>
</dbReference>
<dbReference type="GO" id="GO:0009307">
    <property type="term" value="P:DNA restriction-modification system"/>
    <property type="evidence" value="ECO:0007669"/>
    <property type="project" value="InterPro"/>
</dbReference>
<evidence type="ECO:0000259" key="1">
    <source>
        <dbReference type="Pfam" id="PF04556"/>
    </source>
</evidence>
<feature type="domain" description="Restriction endonuclease type II DpnII-like" evidence="1">
    <location>
        <begin position="2"/>
        <end position="55"/>
    </location>
</feature>
<protein>
    <recommendedName>
        <fullName evidence="1">Restriction endonuclease type II DpnII-like domain-containing protein</fullName>
    </recommendedName>
</protein>
<dbReference type="EMBL" id="NMQE01000659">
    <property type="protein sequence ID" value="PMB18794.1"/>
    <property type="molecule type" value="Genomic_DNA"/>
</dbReference>
<evidence type="ECO:0000313" key="3">
    <source>
        <dbReference type="Proteomes" id="UP000235081"/>
    </source>
</evidence>
<accession>A0A2N6L933</accession>
<dbReference type="RefSeq" id="WP_102182922.1">
    <property type="nucleotide sequence ID" value="NZ_NMQE01000659.1"/>
</dbReference>
<evidence type="ECO:0000313" key="2">
    <source>
        <dbReference type="EMBL" id="PMB18794.1"/>
    </source>
</evidence>